<evidence type="ECO:0000256" key="1">
    <source>
        <dbReference type="SAM" id="Phobius"/>
    </source>
</evidence>
<keyword evidence="1" id="KW-1133">Transmembrane helix</keyword>
<dbReference type="Proteomes" id="UP000237718">
    <property type="component" value="Unassembled WGS sequence"/>
</dbReference>
<proteinExistence type="predicted"/>
<dbReference type="RefSeq" id="WP_106165301.1">
    <property type="nucleotide sequence ID" value="NZ_CP136704.1"/>
</dbReference>
<feature type="transmembrane region" description="Helical" evidence="1">
    <location>
        <begin position="12"/>
        <end position="35"/>
    </location>
</feature>
<evidence type="ECO:0000313" key="2">
    <source>
        <dbReference type="EMBL" id="PRZ45055.1"/>
    </source>
</evidence>
<organism evidence="2 4">
    <name type="scientific">Tritonibacter scottomollicae</name>
    <name type="common">Epibacterium scottomollicae</name>
    <dbReference type="NCBI Taxonomy" id="483013"/>
    <lineage>
        <taxon>Bacteria</taxon>
        <taxon>Pseudomonadati</taxon>
        <taxon>Pseudomonadota</taxon>
        <taxon>Alphaproteobacteria</taxon>
        <taxon>Rhodobacterales</taxon>
        <taxon>Paracoccaceae</taxon>
        <taxon>Tritonibacter</taxon>
    </lineage>
</organism>
<evidence type="ECO:0000313" key="4">
    <source>
        <dbReference type="Proteomes" id="UP000237718"/>
    </source>
</evidence>
<accession>A0A2T1A8W9</accession>
<evidence type="ECO:0000313" key="3">
    <source>
        <dbReference type="EMBL" id="WOI34474.1"/>
    </source>
</evidence>
<keyword evidence="1" id="KW-0472">Membrane</keyword>
<reference evidence="2 4" key="1">
    <citation type="submission" date="2018-03" db="EMBL/GenBank/DDBJ databases">
        <title>Genomic Encyclopedia of Archaeal and Bacterial Type Strains, Phase II (KMG-II): from individual species to whole genera.</title>
        <authorList>
            <person name="Goeker M."/>
        </authorList>
    </citation>
    <scope>NUCLEOTIDE SEQUENCE [LARGE SCALE GENOMIC DNA]</scope>
    <source>
        <strain evidence="2 4">DSM 25328</strain>
    </source>
</reference>
<gene>
    <name evidence="2" type="ORF">CLV89_11860</name>
    <name evidence="3" type="ORF">R1T40_07020</name>
</gene>
<dbReference type="EMBL" id="PVUF01000018">
    <property type="protein sequence ID" value="PRZ45055.1"/>
    <property type="molecule type" value="Genomic_DNA"/>
</dbReference>
<reference evidence="3 5" key="2">
    <citation type="submission" date="2023-10" db="EMBL/GenBank/DDBJ databases">
        <title>Eight complete genome sequences of bacteria isolated from laboratory stock of Giant Kelp gametophytes.</title>
        <authorList>
            <person name="Tolentino B."/>
            <person name="Nuzhdin S."/>
        </authorList>
    </citation>
    <scope>NUCLEOTIDE SEQUENCE [LARGE SCALE GENOMIC DNA]</scope>
    <source>
        <strain evidence="3 5">LC.270.F.C4</strain>
    </source>
</reference>
<sequence length="63" mass="6159">MSDQTQNSSGSGNGALAFILGGVVVALAVLGWFVLGGGNPMDEPDVSIELPGGGAIEGDIEGN</sequence>
<keyword evidence="1" id="KW-0812">Transmembrane</keyword>
<dbReference type="EMBL" id="CP136704">
    <property type="protein sequence ID" value="WOI34474.1"/>
    <property type="molecule type" value="Genomic_DNA"/>
</dbReference>
<keyword evidence="5" id="KW-1185">Reference proteome</keyword>
<dbReference type="AlphaFoldDB" id="A0A2T1A8W9"/>
<evidence type="ECO:0000313" key="5">
    <source>
        <dbReference type="Proteomes" id="UP001302666"/>
    </source>
</evidence>
<dbReference type="Proteomes" id="UP001302666">
    <property type="component" value="Chromosome"/>
</dbReference>
<name>A0A2T1A8W9_TRISK</name>
<protein>
    <submittedName>
        <fullName evidence="2">Uncharacterized protein</fullName>
    </submittedName>
</protein>